<protein>
    <submittedName>
        <fullName evidence="2">Uncharacterized protein</fullName>
    </submittedName>
</protein>
<keyword evidence="3" id="KW-1185">Reference proteome</keyword>
<feature type="region of interest" description="Disordered" evidence="1">
    <location>
        <begin position="159"/>
        <end position="182"/>
    </location>
</feature>
<organism evidence="2 3">
    <name type="scientific">Mycena sanguinolenta</name>
    <dbReference type="NCBI Taxonomy" id="230812"/>
    <lineage>
        <taxon>Eukaryota</taxon>
        <taxon>Fungi</taxon>
        <taxon>Dikarya</taxon>
        <taxon>Basidiomycota</taxon>
        <taxon>Agaricomycotina</taxon>
        <taxon>Agaricomycetes</taxon>
        <taxon>Agaricomycetidae</taxon>
        <taxon>Agaricales</taxon>
        <taxon>Marasmiineae</taxon>
        <taxon>Mycenaceae</taxon>
        <taxon>Mycena</taxon>
    </lineage>
</organism>
<dbReference type="AlphaFoldDB" id="A0A8H7CQU4"/>
<name>A0A8H7CQU4_9AGAR</name>
<reference evidence="2" key="1">
    <citation type="submission" date="2020-05" db="EMBL/GenBank/DDBJ databases">
        <title>Mycena genomes resolve the evolution of fungal bioluminescence.</title>
        <authorList>
            <person name="Tsai I.J."/>
        </authorList>
    </citation>
    <scope>NUCLEOTIDE SEQUENCE</scope>
    <source>
        <strain evidence="2">160909Yilan</strain>
    </source>
</reference>
<comment type="caution">
    <text evidence="2">The sequence shown here is derived from an EMBL/GenBank/DDBJ whole genome shotgun (WGS) entry which is preliminary data.</text>
</comment>
<proteinExistence type="predicted"/>
<evidence type="ECO:0000313" key="2">
    <source>
        <dbReference type="EMBL" id="KAF7346839.1"/>
    </source>
</evidence>
<dbReference type="Proteomes" id="UP000623467">
    <property type="component" value="Unassembled WGS sequence"/>
</dbReference>
<dbReference type="EMBL" id="JACAZH010000018">
    <property type="protein sequence ID" value="KAF7346839.1"/>
    <property type="molecule type" value="Genomic_DNA"/>
</dbReference>
<evidence type="ECO:0000313" key="3">
    <source>
        <dbReference type="Proteomes" id="UP000623467"/>
    </source>
</evidence>
<evidence type="ECO:0000256" key="1">
    <source>
        <dbReference type="SAM" id="MobiDB-lite"/>
    </source>
</evidence>
<accession>A0A8H7CQU4</accession>
<feature type="compositionally biased region" description="Low complexity" evidence="1">
    <location>
        <begin position="159"/>
        <end position="173"/>
    </location>
</feature>
<gene>
    <name evidence="2" type="ORF">MSAN_01823100</name>
</gene>
<sequence>MDNTSSKWRDEDECRGEVDCASGRDGSELDQPRRAAEFERGLDVCMGASCSYIPFTSPRLPSSRVLSSSMRHVVLPRMRRAFHLRVMSLRLYLLASSPLAGAAPSSTFFPSLLTDSLAQSSKPYTPAARPPRLIRALALLFPLSGSLRLGLAIRPVRVGSSSGESTGSVRGESAIATPPPSENERADLILRARRQGGTGLMVAIGGSADWARWWWWARGSSCSRCW</sequence>